<evidence type="ECO:0000313" key="3">
    <source>
        <dbReference type="EMBL" id="SKB70449.1"/>
    </source>
</evidence>
<feature type="transmembrane region" description="Helical" evidence="1">
    <location>
        <begin position="158"/>
        <end position="178"/>
    </location>
</feature>
<keyword evidence="4" id="KW-1185">Reference proteome</keyword>
<feature type="transmembrane region" description="Helical" evidence="1">
    <location>
        <begin position="184"/>
        <end position="208"/>
    </location>
</feature>
<dbReference type="PROSITE" id="PS50846">
    <property type="entry name" value="HMA_2"/>
    <property type="match status" value="1"/>
</dbReference>
<dbReference type="InterPro" id="IPR036163">
    <property type="entry name" value="HMA_dom_sf"/>
</dbReference>
<feature type="transmembrane region" description="Helical" evidence="1">
    <location>
        <begin position="112"/>
        <end position="137"/>
    </location>
</feature>
<sequence>MMETKIFVQGMTCGHCEKKIKMELEKLDSIQSVQANASKNHVIIVHERTLDDSLIDARLKAIGYSVVEKDSFRKLKLAITLLSMVILTYMILRYGNSLKFDFLPNIRQNMDYGALFIVGLLTSVHCIAMCGGINITQCNRYKHLKPSYPSLLYNLGRVTSYTILGGIVGGLGSVLSFSGQIRGYVTIAVSVAMILMAVKMLKIFQLNLPTFRLSDFIKKPLLKLSSKGPYFVGVANGFMPCGPLQSMQLYALGTGSVISGALSMFYFSIGTFPLMFALGFISSLLEHRFSKHIMKFSGLLIFILGLAMFSRGAALAGVIIPFQSDGSVTIATLVTNDLQEVSFDLQANEYEPIQVQVGIPVKLIINADVENMNGCNNPLAIPSLGIEQTLYPGENVINFTPTEKGKIAYTCWMGMITSYIEVVE</sequence>
<feature type="transmembrane region" description="Helical" evidence="1">
    <location>
        <begin position="229"/>
        <end position="252"/>
    </location>
</feature>
<dbReference type="InterPro" id="IPR039447">
    <property type="entry name" value="UreH-like_TM_dom"/>
</dbReference>
<dbReference type="SUPFAM" id="SSF55008">
    <property type="entry name" value="HMA, heavy metal-associated domain"/>
    <property type="match status" value="1"/>
</dbReference>
<dbReference type="PANTHER" id="PTHR42208:SF1">
    <property type="entry name" value="HEAVY METAL TRANSPORTER"/>
    <property type="match status" value="1"/>
</dbReference>
<keyword evidence="1" id="KW-0812">Transmembrane</keyword>
<dbReference type="OrthoDB" id="9813965at2"/>
<dbReference type="SUPFAM" id="SSF49503">
    <property type="entry name" value="Cupredoxins"/>
    <property type="match status" value="1"/>
</dbReference>
<feature type="transmembrane region" description="Helical" evidence="1">
    <location>
        <begin position="297"/>
        <end position="320"/>
    </location>
</feature>
<dbReference type="PANTHER" id="PTHR42208">
    <property type="entry name" value="HEAVY METAL TRANSPORTER-RELATED"/>
    <property type="match status" value="1"/>
</dbReference>
<dbReference type="AlphaFoldDB" id="A0A1T5DFH9"/>
<keyword evidence="1" id="KW-1133">Transmembrane helix</keyword>
<dbReference type="EMBL" id="FUYN01000009">
    <property type="protein sequence ID" value="SKB70449.1"/>
    <property type="molecule type" value="Genomic_DNA"/>
</dbReference>
<evidence type="ECO:0000256" key="1">
    <source>
        <dbReference type="SAM" id="Phobius"/>
    </source>
</evidence>
<dbReference type="Gene3D" id="2.60.40.420">
    <property type="entry name" value="Cupredoxins - blue copper proteins"/>
    <property type="match status" value="1"/>
</dbReference>
<dbReference type="Pfam" id="PF13386">
    <property type="entry name" value="DsbD_2"/>
    <property type="match status" value="1"/>
</dbReference>
<feature type="domain" description="HMA" evidence="2">
    <location>
        <begin position="2"/>
        <end position="67"/>
    </location>
</feature>
<reference evidence="4" key="1">
    <citation type="submission" date="2017-02" db="EMBL/GenBank/DDBJ databases">
        <authorList>
            <person name="Varghese N."/>
            <person name="Submissions S."/>
        </authorList>
    </citation>
    <scope>NUCLEOTIDE SEQUENCE [LARGE SCALE GENOMIC DNA]</scope>
    <source>
        <strain evidence="4">ATCC 35199</strain>
    </source>
</reference>
<dbReference type="CDD" id="cd00371">
    <property type="entry name" value="HMA"/>
    <property type="match status" value="1"/>
</dbReference>
<proteinExistence type="predicted"/>
<dbReference type="Gene3D" id="3.30.70.100">
    <property type="match status" value="1"/>
</dbReference>
<protein>
    <submittedName>
        <fullName evidence="3">Sulfite exporter TauE/SafE</fullName>
    </submittedName>
</protein>
<name>A0A1T5DFH9_9FIRM</name>
<dbReference type="Proteomes" id="UP000243406">
    <property type="component" value="Unassembled WGS sequence"/>
</dbReference>
<dbReference type="GO" id="GO:0046872">
    <property type="term" value="F:metal ion binding"/>
    <property type="evidence" value="ECO:0007669"/>
    <property type="project" value="InterPro"/>
</dbReference>
<organism evidence="3 4">
    <name type="scientific">Acetoanaerobium noterae</name>
    <dbReference type="NCBI Taxonomy" id="745369"/>
    <lineage>
        <taxon>Bacteria</taxon>
        <taxon>Bacillati</taxon>
        <taxon>Bacillota</taxon>
        <taxon>Clostridia</taxon>
        <taxon>Peptostreptococcales</taxon>
        <taxon>Filifactoraceae</taxon>
        <taxon>Acetoanaerobium</taxon>
    </lineage>
</organism>
<dbReference type="RefSeq" id="WP_079590583.1">
    <property type="nucleotide sequence ID" value="NZ_FUYN01000009.1"/>
</dbReference>
<gene>
    <name evidence="3" type="ORF">SAMN02745120_2762</name>
</gene>
<feature type="transmembrane region" description="Helical" evidence="1">
    <location>
        <begin position="75"/>
        <end position="92"/>
    </location>
</feature>
<keyword evidence="1" id="KW-0472">Membrane</keyword>
<evidence type="ECO:0000313" key="4">
    <source>
        <dbReference type="Proteomes" id="UP000243406"/>
    </source>
</evidence>
<dbReference type="Pfam" id="PF00403">
    <property type="entry name" value="HMA"/>
    <property type="match status" value="1"/>
</dbReference>
<dbReference type="InterPro" id="IPR008972">
    <property type="entry name" value="Cupredoxin"/>
</dbReference>
<evidence type="ECO:0000259" key="2">
    <source>
        <dbReference type="PROSITE" id="PS50846"/>
    </source>
</evidence>
<feature type="transmembrane region" description="Helical" evidence="1">
    <location>
        <begin position="264"/>
        <end position="285"/>
    </location>
</feature>
<dbReference type="InterPro" id="IPR006121">
    <property type="entry name" value="HMA_dom"/>
</dbReference>
<accession>A0A1T5DFH9</accession>